<evidence type="ECO:0000313" key="4">
    <source>
        <dbReference type="EMBL" id="MFC4160978.1"/>
    </source>
</evidence>
<organism evidence="4 5">
    <name type="scientific">Chitinimonas lacunae</name>
    <dbReference type="NCBI Taxonomy" id="1963018"/>
    <lineage>
        <taxon>Bacteria</taxon>
        <taxon>Pseudomonadati</taxon>
        <taxon>Pseudomonadota</taxon>
        <taxon>Betaproteobacteria</taxon>
        <taxon>Neisseriales</taxon>
        <taxon>Chitinibacteraceae</taxon>
        <taxon>Chitinimonas</taxon>
    </lineage>
</organism>
<comment type="catalytic activity">
    <reaction evidence="2">
        <text>2,5-diamino-6-hydroxy-4-(5-phosphoribosylamino)-pyrimidine + H2O = 2,5,6-triamino-4-hydroxypyrimidine + D-ribose 5-phosphate</text>
        <dbReference type="Rhea" id="RHEA:23436"/>
        <dbReference type="ChEBI" id="CHEBI:15377"/>
        <dbReference type="ChEBI" id="CHEBI:58614"/>
        <dbReference type="ChEBI" id="CHEBI:78346"/>
        <dbReference type="ChEBI" id="CHEBI:137796"/>
    </reaction>
</comment>
<dbReference type="SUPFAM" id="SSF143990">
    <property type="entry name" value="YbiA-like"/>
    <property type="match status" value="1"/>
</dbReference>
<dbReference type="CDD" id="cd15457">
    <property type="entry name" value="NADAR"/>
    <property type="match status" value="1"/>
</dbReference>
<dbReference type="InterPro" id="IPR012816">
    <property type="entry name" value="NADAR"/>
</dbReference>
<dbReference type="Proteomes" id="UP001595791">
    <property type="component" value="Unassembled WGS sequence"/>
</dbReference>
<dbReference type="Gene3D" id="1.10.357.40">
    <property type="entry name" value="YbiA-like"/>
    <property type="match status" value="1"/>
</dbReference>
<gene>
    <name evidence="4" type="ORF">ACFOW7_16710</name>
</gene>
<name>A0ABV8MRW2_9NEIS</name>
<dbReference type="RefSeq" id="WP_378166392.1">
    <property type="nucleotide sequence ID" value="NZ_JBHSBU010000001.1"/>
</dbReference>
<dbReference type="Pfam" id="PF08719">
    <property type="entry name" value="NADAR"/>
    <property type="match status" value="1"/>
</dbReference>
<comment type="catalytic activity">
    <reaction evidence="1">
        <text>5-amino-6-(5-phospho-D-ribosylamino)uracil + H2O = 5,6-diaminouracil + D-ribose 5-phosphate</text>
        <dbReference type="Rhea" id="RHEA:55020"/>
        <dbReference type="ChEBI" id="CHEBI:15377"/>
        <dbReference type="ChEBI" id="CHEBI:46252"/>
        <dbReference type="ChEBI" id="CHEBI:58453"/>
        <dbReference type="ChEBI" id="CHEBI:78346"/>
    </reaction>
</comment>
<comment type="caution">
    <text evidence="4">The sequence shown here is derived from an EMBL/GenBank/DDBJ whole genome shotgun (WGS) entry which is preliminary data.</text>
</comment>
<reference evidence="5" key="1">
    <citation type="journal article" date="2019" name="Int. J. Syst. Evol. Microbiol.">
        <title>The Global Catalogue of Microorganisms (GCM) 10K type strain sequencing project: providing services to taxonomists for standard genome sequencing and annotation.</title>
        <authorList>
            <consortium name="The Broad Institute Genomics Platform"/>
            <consortium name="The Broad Institute Genome Sequencing Center for Infectious Disease"/>
            <person name="Wu L."/>
            <person name="Ma J."/>
        </authorList>
    </citation>
    <scope>NUCLEOTIDE SEQUENCE [LARGE SCALE GENOMIC DNA]</scope>
    <source>
        <strain evidence="5">LMG 29894</strain>
    </source>
</reference>
<evidence type="ECO:0000259" key="3">
    <source>
        <dbReference type="Pfam" id="PF08719"/>
    </source>
</evidence>
<dbReference type="InterPro" id="IPR037238">
    <property type="entry name" value="YbiA-like_sf"/>
</dbReference>
<evidence type="ECO:0000256" key="2">
    <source>
        <dbReference type="ARBA" id="ARBA00000751"/>
    </source>
</evidence>
<evidence type="ECO:0000256" key="1">
    <source>
        <dbReference type="ARBA" id="ARBA00000022"/>
    </source>
</evidence>
<sequence length="185" mass="20691">MNGTEPLSRPTLLAAIAAGRQFDYLPFWGHSGTALRASLSQWYRRPFTVDGVDYASAEHYMMAGKARLFGDGATLERILATDDPSAAKRLGREVQHYDEQSWRQHRFEIVLAGNLAKFGQHRDLHDFLLGTGHQILVEASPVDRIWGIGLAADHPDAANPARWQGDNLLGFALMQVRQQLREQGK</sequence>
<protein>
    <submittedName>
        <fullName evidence="4">NADAR family protein</fullName>
    </submittedName>
</protein>
<evidence type="ECO:0000313" key="5">
    <source>
        <dbReference type="Proteomes" id="UP001595791"/>
    </source>
</evidence>
<dbReference type="EMBL" id="JBHSBU010000001">
    <property type="protein sequence ID" value="MFC4160978.1"/>
    <property type="molecule type" value="Genomic_DNA"/>
</dbReference>
<feature type="domain" description="NADAR" evidence="3">
    <location>
        <begin position="27"/>
        <end position="181"/>
    </location>
</feature>
<accession>A0ABV8MRW2</accession>
<keyword evidence="5" id="KW-1185">Reference proteome</keyword>
<proteinExistence type="predicted"/>
<dbReference type="NCBIfam" id="TIGR02464">
    <property type="entry name" value="ribofla_fusion"/>
    <property type="match status" value="1"/>
</dbReference>